<feature type="region of interest" description="Disordered" evidence="1">
    <location>
        <begin position="339"/>
        <end position="392"/>
    </location>
</feature>
<dbReference type="InterPro" id="IPR056981">
    <property type="entry name" value="HEAT_ULK4_RUNKEL"/>
</dbReference>
<dbReference type="EMBL" id="NIVC01000114">
    <property type="protein sequence ID" value="PAA90313.1"/>
    <property type="molecule type" value="Genomic_DNA"/>
</dbReference>
<dbReference type="InterPro" id="IPR011009">
    <property type="entry name" value="Kinase-like_dom_sf"/>
</dbReference>
<dbReference type="STRING" id="282301.A0A267GWA6"/>
<dbReference type="Pfam" id="PF00069">
    <property type="entry name" value="Pkinase"/>
    <property type="match status" value="2"/>
</dbReference>
<dbReference type="Gene3D" id="1.25.10.10">
    <property type="entry name" value="Leucine-rich Repeat Variant"/>
    <property type="match status" value="1"/>
</dbReference>
<feature type="domain" description="Protein kinase" evidence="2">
    <location>
        <begin position="1"/>
        <end position="306"/>
    </location>
</feature>
<sequence length="1394" mass="148921">AALAQPIMENFVLYEDITNSPNIAGCTTTHKGRRKGTIAFLAISSVKKRARAPVTNHVRFVSELRHPLVVQFMEWYETTNHLWLVFELCSGGDLDTLLQLDGALPETAIRQFGMDLVRALHYLHSSDIVYADLCPSKVLIDNEGQMKLADFSLAFKNGELLSDLYCHFVDMGGGDEESDLSAGADGDADGGGGGGGQIREPQPPHLDWLAPEMVRGDQPCADYKSDLWSLGALLYHMFTGRPPFAAATAKDVAEGIVYKQLPPPRVKGARLTGKPSNDFSDLVGRLLDKDPDTRLDWPELISHSFWQGKLADLAGSYGDASPRKSMALNRSVSLEETLASVRQSLRASRSHHPNQQPLGDTSLGRSNSRSPIPEDAAADNSSFHQHEQQHHHNDAVSFTLHAGSRPVTANNSSSNKQQQQQPSTGAAAAAASSISGRQSSRPPSAGAPATPQQQRRPSSSTAATDVEELRRLIHLEEDADSAGSVVDNPRIVGSITDKKFDTKSLPVPPLSPDRLAGMSAAEVARHAGVLAQAFASSGSERGPPSQKRINLVSYAVSVFSATATTPAELARPLLASGTVANDLLKQIRETTHADLKLRLCRLLAHLFRLAAPLLASATPASATPSSKLQHPSASCETWPLGESATQLTEMLREQFRNTKLKQAFLAALGELLVAISAGESALGKQVAKWIVPAMTVNQVSRCLHSSEEVVTSHLACKIIEKVCGYQDTQHAARFSSQELGQLVWSTLRLATLDSLRICAAVSLSRMCRISPAICQSVVDKAGLSSVLDCLNAPSSLTRVQQSVLSMLGASLICSPTAPFSKKLSQDRDFLHSVLKQLESPNPLNRAKAFLIVDSVVRNSPDSLNVCCNLRLLVYVERDSRRDTPGAGRGAAGVELQAHLYHCLDLLVGTLCACVPGVTDQILAALDAVAGRKHPSNAQAKQLRQWLPLTSVLAQLSGSPALRSRIVQAPFLSFLGQLLSHCQALDCHKTVVEPAVSHEEIITTALTIAESLVLHPNLLVGCGELVAKQLLPPLGGLIGSSVVETRVVAMKIFAEMCCHLLAQDIESESVAAAIDDLIIPQSESLLLEAEPAPCFLLKLLGSYCEAKASAAAIVQLAGLPQLLLQLLADRQFGFTSQTALNSFRLITILLSQRDSKAASALLPDSVPALGTCFTELASAATAPAMDPAAALESATHLQAVLDPVNACLRVVSDVARRALQLRRTMNNNTAGNQGNTANNATVNSTLSSESCAAEAERLLVTVRPLADLTGPLVRLLCHEDPEVDEQSLKALSHLASLFGGEHCDWLGPECLDGFSRALQSGVQKRVRIVLRILKRFAATSAAANQLAPGLLSAESASGLELLRSALMDTSSRADNAADAGVRNLVQEILAALAEC</sequence>
<protein>
    <recommendedName>
        <fullName evidence="2">Protein kinase domain-containing protein</fullName>
    </recommendedName>
</protein>
<dbReference type="InterPro" id="IPR045906">
    <property type="entry name" value="ULK4"/>
</dbReference>
<comment type="caution">
    <text evidence="3">The sequence shown here is derived from an EMBL/GenBank/DDBJ whole genome shotgun (WGS) entry which is preliminary data.</text>
</comment>
<dbReference type="OrthoDB" id="24822at2759"/>
<feature type="region of interest" description="Disordered" evidence="1">
    <location>
        <begin position="404"/>
        <end position="464"/>
    </location>
</feature>
<keyword evidence="4" id="KW-1185">Reference proteome</keyword>
<dbReference type="PANTHER" id="PTHR46240">
    <property type="entry name" value="SER/THR PROTEIN KINASE ULK4"/>
    <property type="match status" value="1"/>
</dbReference>
<dbReference type="GO" id="GO:0004672">
    <property type="term" value="F:protein kinase activity"/>
    <property type="evidence" value="ECO:0007669"/>
    <property type="project" value="InterPro"/>
</dbReference>
<dbReference type="SUPFAM" id="SSF56112">
    <property type="entry name" value="Protein kinase-like (PK-like)"/>
    <property type="match status" value="1"/>
</dbReference>
<organism evidence="3 4">
    <name type="scientific">Macrostomum lignano</name>
    <dbReference type="NCBI Taxonomy" id="282301"/>
    <lineage>
        <taxon>Eukaryota</taxon>
        <taxon>Metazoa</taxon>
        <taxon>Spiralia</taxon>
        <taxon>Lophotrochozoa</taxon>
        <taxon>Platyhelminthes</taxon>
        <taxon>Rhabditophora</taxon>
        <taxon>Macrostomorpha</taxon>
        <taxon>Macrostomida</taxon>
        <taxon>Macrostomidae</taxon>
        <taxon>Macrostomum</taxon>
    </lineage>
</organism>
<dbReference type="SUPFAM" id="SSF48371">
    <property type="entry name" value="ARM repeat"/>
    <property type="match status" value="1"/>
</dbReference>
<evidence type="ECO:0000256" key="1">
    <source>
        <dbReference type="SAM" id="MobiDB-lite"/>
    </source>
</evidence>
<feature type="non-terminal residue" evidence="3">
    <location>
        <position position="1"/>
    </location>
</feature>
<dbReference type="GO" id="GO:0005524">
    <property type="term" value="F:ATP binding"/>
    <property type="evidence" value="ECO:0007669"/>
    <property type="project" value="InterPro"/>
</dbReference>
<dbReference type="InterPro" id="IPR000719">
    <property type="entry name" value="Prot_kinase_dom"/>
</dbReference>
<dbReference type="PROSITE" id="PS50011">
    <property type="entry name" value="PROTEIN_KINASE_DOM"/>
    <property type="match status" value="1"/>
</dbReference>
<feature type="compositionally biased region" description="Low complexity" evidence="1">
    <location>
        <begin position="410"/>
        <end position="444"/>
    </location>
</feature>
<feature type="compositionally biased region" description="Polar residues" evidence="1">
    <location>
        <begin position="450"/>
        <end position="463"/>
    </location>
</feature>
<feature type="region of interest" description="Disordered" evidence="1">
    <location>
        <begin position="177"/>
        <end position="205"/>
    </location>
</feature>
<dbReference type="Pfam" id="PF23606">
    <property type="entry name" value="HEAT_ULK4"/>
    <property type="match status" value="1"/>
</dbReference>
<name>A0A267GWA6_9PLAT</name>
<dbReference type="InterPro" id="IPR016024">
    <property type="entry name" value="ARM-type_fold"/>
</dbReference>
<gene>
    <name evidence="3" type="ORF">BOX15_Mlig019985g1</name>
</gene>
<dbReference type="PANTHER" id="PTHR46240:SF1">
    <property type="entry name" value="SERINE_THREONINE-PROTEIN KINASE ULK4"/>
    <property type="match status" value="1"/>
</dbReference>
<dbReference type="Gene3D" id="1.10.510.10">
    <property type="entry name" value="Transferase(Phosphotransferase) domain 1"/>
    <property type="match status" value="1"/>
</dbReference>
<proteinExistence type="predicted"/>
<dbReference type="Proteomes" id="UP000215902">
    <property type="component" value="Unassembled WGS sequence"/>
</dbReference>
<evidence type="ECO:0000259" key="2">
    <source>
        <dbReference type="PROSITE" id="PS50011"/>
    </source>
</evidence>
<evidence type="ECO:0000313" key="4">
    <source>
        <dbReference type="Proteomes" id="UP000215902"/>
    </source>
</evidence>
<reference evidence="3 4" key="1">
    <citation type="submission" date="2017-06" db="EMBL/GenBank/DDBJ databases">
        <title>A platform for efficient transgenesis in Macrostomum lignano, a flatworm model organism for stem cell research.</title>
        <authorList>
            <person name="Berezikov E."/>
        </authorList>
    </citation>
    <scope>NUCLEOTIDE SEQUENCE [LARGE SCALE GENOMIC DNA]</scope>
    <source>
        <strain evidence="3">DV1</strain>
        <tissue evidence="3">Whole organism</tissue>
    </source>
</reference>
<feature type="compositionally biased region" description="Polar residues" evidence="1">
    <location>
        <begin position="339"/>
        <end position="370"/>
    </location>
</feature>
<dbReference type="InterPro" id="IPR011989">
    <property type="entry name" value="ARM-like"/>
</dbReference>
<evidence type="ECO:0000313" key="3">
    <source>
        <dbReference type="EMBL" id="PAA90313.1"/>
    </source>
</evidence>
<accession>A0A267GWA6</accession>